<comment type="caution">
    <text evidence="2">The sequence shown here is derived from an EMBL/GenBank/DDBJ whole genome shotgun (WGS) entry which is preliminary data.</text>
</comment>
<proteinExistence type="predicted"/>
<evidence type="ECO:0000256" key="1">
    <source>
        <dbReference type="SAM" id="MobiDB-lite"/>
    </source>
</evidence>
<feature type="region of interest" description="Disordered" evidence="1">
    <location>
        <begin position="140"/>
        <end position="181"/>
    </location>
</feature>
<sequence>MKHSSNLDFWKSSFDQGIMKTPHCRHKVINPIIIFGEQDFGTNQYIFDLRLRMKWAYVLLNPSSCCDGVGKTRNVPIANRDRNRNTSVCKSSKDIGISIKQFDAVKNSLGFKEVGNHRGGRKVVCSHAIVDSNAGYGREELEEHADEEKNGGHGYGRYRNERQLVKEKADGKSVNIQQRYS</sequence>
<reference evidence="2 3" key="1">
    <citation type="journal article" date="2024" name="G3 (Bethesda)">
        <title>Genome assembly of Hibiscus sabdariffa L. provides insights into metabolisms of medicinal natural products.</title>
        <authorList>
            <person name="Kim T."/>
        </authorList>
    </citation>
    <scope>NUCLEOTIDE SEQUENCE [LARGE SCALE GENOMIC DNA]</scope>
    <source>
        <strain evidence="2">TK-2024</strain>
        <tissue evidence="2">Old leaves</tissue>
    </source>
</reference>
<gene>
    <name evidence="2" type="ORF">V6N12_002265</name>
</gene>
<feature type="compositionally biased region" description="Basic and acidic residues" evidence="1">
    <location>
        <begin position="140"/>
        <end position="151"/>
    </location>
</feature>
<dbReference type="EMBL" id="JBBPBM010000223">
    <property type="protein sequence ID" value="KAK8500157.1"/>
    <property type="molecule type" value="Genomic_DNA"/>
</dbReference>
<organism evidence="2 3">
    <name type="scientific">Hibiscus sabdariffa</name>
    <name type="common">roselle</name>
    <dbReference type="NCBI Taxonomy" id="183260"/>
    <lineage>
        <taxon>Eukaryota</taxon>
        <taxon>Viridiplantae</taxon>
        <taxon>Streptophyta</taxon>
        <taxon>Embryophyta</taxon>
        <taxon>Tracheophyta</taxon>
        <taxon>Spermatophyta</taxon>
        <taxon>Magnoliopsida</taxon>
        <taxon>eudicotyledons</taxon>
        <taxon>Gunneridae</taxon>
        <taxon>Pentapetalae</taxon>
        <taxon>rosids</taxon>
        <taxon>malvids</taxon>
        <taxon>Malvales</taxon>
        <taxon>Malvaceae</taxon>
        <taxon>Malvoideae</taxon>
        <taxon>Hibiscus</taxon>
    </lineage>
</organism>
<protein>
    <submittedName>
        <fullName evidence="2">Uncharacterized protein</fullName>
    </submittedName>
</protein>
<evidence type="ECO:0000313" key="2">
    <source>
        <dbReference type="EMBL" id="KAK8500157.1"/>
    </source>
</evidence>
<dbReference type="Proteomes" id="UP001472677">
    <property type="component" value="Unassembled WGS sequence"/>
</dbReference>
<accession>A0ABR2B0B5</accession>
<evidence type="ECO:0000313" key="3">
    <source>
        <dbReference type="Proteomes" id="UP001472677"/>
    </source>
</evidence>
<name>A0ABR2B0B5_9ROSI</name>
<keyword evidence="3" id="KW-1185">Reference proteome</keyword>
<feature type="compositionally biased region" description="Basic and acidic residues" evidence="1">
    <location>
        <begin position="158"/>
        <end position="171"/>
    </location>
</feature>